<dbReference type="AlphaFoldDB" id="A0AA40G4J6"/>
<gene>
    <name evidence="1" type="ORF">K0M31_018542</name>
</gene>
<feature type="non-terminal residue" evidence="1">
    <location>
        <position position="1"/>
    </location>
</feature>
<name>A0AA40G4J6_9HYME</name>
<comment type="caution">
    <text evidence="1">The sequence shown here is derived from an EMBL/GenBank/DDBJ whole genome shotgun (WGS) entry which is preliminary data.</text>
</comment>
<dbReference type="Proteomes" id="UP001177670">
    <property type="component" value="Unassembled WGS sequence"/>
</dbReference>
<protein>
    <submittedName>
        <fullName evidence="1">Uncharacterized protein</fullName>
    </submittedName>
</protein>
<organism evidence="1 2">
    <name type="scientific">Melipona bicolor</name>
    <dbReference type="NCBI Taxonomy" id="60889"/>
    <lineage>
        <taxon>Eukaryota</taxon>
        <taxon>Metazoa</taxon>
        <taxon>Ecdysozoa</taxon>
        <taxon>Arthropoda</taxon>
        <taxon>Hexapoda</taxon>
        <taxon>Insecta</taxon>
        <taxon>Pterygota</taxon>
        <taxon>Neoptera</taxon>
        <taxon>Endopterygota</taxon>
        <taxon>Hymenoptera</taxon>
        <taxon>Apocrita</taxon>
        <taxon>Aculeata</taxon>
        <taxon>Apoidea</taxon>
        <taxon>Anthophila</taxon>
        <taxon>Apidae</taxon>
        <taxon>Melipona</taxon>
    </lineage>
</organism>
<proteinExistence type="predicted"/>
<dbReference type="EMBL" id="JAHYIQ010000007">
    <property type="protein sequence ID" value="KAK1130410.1"/>
    <property type="molecule type" value="Genomic_DNA"/>
</dbReference>
<sequence length="128" mass="14688">RFPSEARFNNDRERAKQRDGFYAAECKATSLNRKGSNKKADGGYGNRRDKAILAATTPRENWQFADHCSPPPPPFPSKHLSLSGYFVNPFSARELKLCGLLPKKTRVKRRVERLMVRELKWPIQDPTT</sequence>
<reference evidence="1" key="1">
    <citation type="submission" date="2021-10" db="EMBL/GenBank/DDBJ databases">
        <title>Melipona bicolor Genome sequencing and assembly.</title>
        <authorList>
            <person name="Araujo N.S."/>
            <person name="Arias M.C."/>
        </authorList>
    </citation>
    <scope>NUCLEOTIDE SEQUENCE</scope>
    <source>
        <strain evidence="1">USP_2M_L1-L4_2017</strain>
        <tissue evidence="1">Whole body</tissue>
    </source>
</reference>
<evidence type="ECO:0000313" key="2">
    <source>
        <dbReference type="Proteomes" id="UP001177670"/>
    </source>
</evidence>
<accession>A0AA40G4J6</accession>
<evidence type="ECO:0000313" key="1">
    <source>
        <dbReference type="EMBL" id="KAK1130410.1"/>
    </source>
</evidence>
<keyword evidence="2" id="KW-1185">Reference proteome</keyword>